<dbReference type="OrthoDB" id="6436795at2759"/>
<organism evidence="2 3">
    <name type="scientific">Trichonephila clavata</name>
    <name type="common">Joro spider</name>
    <name type="synonym">Nephila clavata</name>
    <dbReference type="NCBI Taxonomy" id="2740835"/>
    <lineage>
        <taxon>Eukaryota</taxon>
        <taxon>Metazoa</taxon>
        <taxon>Ecdysozoa</taxon>
        <taxon>Arthropoda</taxon>
        <taxon>Chelicerata</taxon>
        <taxon>Arachnida</taxon>
        <taxon>Araneae</taxon>
        <taxon>Araneomorphae</taxon>
        <taxon>Entelegynae</taxon>
        <taxon>Araneoidea</taxon>
        <taxon>Nephilidae</taxon>
        <taxon>Trichonephila</taxon>
    </lineage>
</organism>
<gene>
    <name evidence="2" type="ORF">TNCT_682301</name>
</gene>
<protein>
    <submittedName>
        <fullName evidence="2">Uncharacterized protein</fullName>
    </submittedName>
</protein>
<feature type="region of interest" description="Disordered" evidence="1">
    <location>
        <begin position="31"/>
        <end position="51"/>
    </location>
</feature>
<reference evidence="2" key="1">
    <citation type="submission" date="2020-07" db="EMBL/GenBank/DDBJ databases">
        <title>Multicomponent nature underlies the extraordinary mechanical properties of spider dragline silk.</title>
        <authorList>
            <person name="Kono N."/>
            <person name="Nakamura H."/>
            <person name="Mori M."/>
            <person name="Yoshida Y."/>
            <person name="Ohtoshi R."/>
            <person name="Malay A.D."/>
            <person name="Moran D.A.P."/>
            <person name="Tomita M."/>
            <person name="Numata K."/>
            <person name="Arakawa K."/>
        </authorList>
    </citation>
    <scope>NUCLEOTIDE SEQUENCE</scope>
</reference>
<dbReference type="AlphaFoldDB" id="A0A8X6HDD2"/>
<evidence type="ECO:0000313" key="3">
    <source>
        <dbReference type="Proteomes" id="UP000887116"/>
    </source>
</evidence>
<comment type="caution">
    <text evidence="2">The sequence shown here is derived from an EMBL/GenBank/DDBJ whole genome shotgun (WGS) entry which is preliminary data.</text>
</comment>
<evidence type="ECO:0000256" key="1">
    <source>
        <dbReference type="SAM" id="MobiDB-lite"/>
    </source>
</evidence>
<sequence length="126" mass="13680">MKLSQTANGEENSSACTPLEVVLGLSTTAETTLSNHGRTSVSSISTAPSRKRTVSSTFRSRNVCLDTFEVYTFFPDTLTSKDLTVIASCNEFENKGSESEFQEVAKNELKIAIYKPLAAASYIHSS</sequence>
<keyword evidence="3" id="KW-1185">Reference proteome</keyword>
<proteinExistence type="predicted"/>
<accession>A0A8X6HDD2</accession>
<dbReference type="Proteomes" id="UP000887116">
    <property type="component" value="Unassembled WGS sequence"/>
</dbReference>
<evidence type="ECO:0000313" key="2">
    <source>
        <dbReference type="EMBL" id="GFR21811.1"/>
    </source>
</evidence>
<name>A0A8X6HDD2_TRICU</name>
<dbReference type="EMBL" id="BMAO01018195">
    <property type="protein sequence ID" value="GFR21811.1"/>
    <property type="molecule type" value="Genomic_DNA"/>
</dbReference>